<reference evidence="3 4" key="2">
    <citation type="submission" date="2018-11" db="EMBL/GenBank/DDBJ databases">
        <authorList>
            <consortium name="Pathogen Informatics"/>
        </authorList>
    </citation>
    <scope>NUCLEOTIDE SEQUENCE [LARGE SCALE GENOMIC DNA]</scope>
</reference>
<gene>
    <name evidence="3" type="ORF">TCLT_LOCUS10183</name>
</gene>
<evidence type="ECO:0000256" key="2">
    <source>
        <dbReference type="ARBA" id="ARBA00023180"/>
    </source>
</evidence>
<proteinExistence type="inferred from homology"/>
<dbReference type="InterPro" id="IPR004911">
    <property type="entry name" value="Interferon-induced_GILT"/>
</dbReference>
<dbReference type="STRING" id="103827.A0A0N5DAJ5"/>
<dbReference type="OrthoDB" id="958254at2759"/>
<comment type="similarity">
    <text evidence="1">Belongs to the GILT family.</text>
</comment>
<sequence length="139" mass="15749">MRLEKNNGVFHQSTQQLSPLPAYSVVNLAVYIESQCSDTSSFIHRRLLPAWKELSVTNRISIKIVPFGKAKCYKFDSSYNCECQHGPSECELNQLMNCVIYVVRDPLTYVPMISCIQGRRDLNSAILKCLSKFHASTKG</sequence>
<dbReference type="PANTHER" id="PTHR13234:SF70">
    <property type="entry name" value="GILT-LIKE PROTEIN C02D5.2"/>
    <property type="match status" value="1"/>
</dbReference>
<dbReference type="Proteomes" id="UP000276776">
    <property type="component" value="Unassembled WGS sequence"/>
</dbReference>
<dbReference type="WBParaSite" id="TCLT_0001019401-mRNA-1">
    <property type="protein sequence ID" value="TCLT_0001019401-mRNA-1"/>
    <property type="gene ID" value="TCLT_0001019401"/>
</dbReference>
<name>A0A0N5DAJ5_THECL</name>
<dbReference type="OMA" id="PMISCIQ"/>
<reference evidence="5" key="1">
    <citation type="submission" date="2017-02" db="UniProtKB">
        <authorList>
            <consortium name="WormBaseParasite"/>
        </authorList>
    </citation>
    <scope>IDENTIFICATION</scope>
</reference>
<keyword evidence="2" id="KW-0325">Glycoprotein</keyword>
<dbReference type="EMBL" id="UYYF01005005">
    <property type="protein sequence ID" value="VDN07860.1"/>
    <property type="molecule type" value="Genomic_DNA"/>
</dbReference>
<evidence type="ECO:0000256" key="1">
    <source>
        <dbReference type="ARBA" id="ARBA00005679"/>
    </source>
</evidence>
<evidence type="ECO:0000313" key="4">
    <source>
        <dbReference type="Proteomes" id="UP000276776"/>
    </source>
</evidence>
<dbReference type="Pfam" id="PF03227">
    <property type="entry name" value="GILT"/>
    <property type="match status" value="1"/>
</dbReference>
<evidence type="ECO:0000313" key="5">
    <source>
        <dbReference type="WBParaSite" id="TCLT_0001019401-mRNA-1"/>
    </source>
</evidence>
<dbReference type="GO" id="GO:0016671">
    <property type="term" value="F:oxidoreductase activity, acting on a sulfur group of donors, disulfide as acceptor"/>
    <property type="evidence" value="ECO:0007669"/>
    <property type="project" value="InterPro"/>
</dbReference>
<organism evidence="5">
    <name type="scientific">Thelazia callipaeda</name>
    <name type="common">Oriental eyeworm</name>
    <name type="synonym">Parasitic nematode</name>
    <dbReference type="NCBI Taxonomy" id="103827"/>
    <lineage>
        <taxon>Eukaryota</taxon>
        <taxon>Metazoa</taxon>
        <taxon>Ecdysozoa</taxon>
        <taxon>Nematoda</taxon>
        <taxon>Chromadorea</taxon>
        <taxon>Rhabditida</taxon>
        <taxon>Spirurina</taxon>
        <taxon>Spiruromorpha</taxon>
        <taxon>Thelazioidea</taxon>
        <taxon>Thelaziidae</taxon>
        <taxon>Thelazia</taxon>
    </lineage>
</organism>
<evidence type="ECO:0000313" key="3">
    <source>
        <dbReference type="EMBL" id="VDN07860.1"/>
    </source>
</evidence>
<accession>A0A0N5DAJ5</accession>
<keyword evidence="4" id="KW-1185">Reference proteome</keyword>
<dbReference type="AlphaFoldDB" id="A0A0N5DAJ5"/>
<protein>
    <submittedName>
        <fullName evidence="5">Gamma interferon inducible lysosomal thiol reductase GILT</fullName>
    </submittedName>
</protein>
<dbReference type="PANTHER" id="PTHR13234">
    <property type="entry name" value="GAMMA-INTERFERON INDUCIBLE LYSOSOMAL THIOL REDUCTASE GILT"/>
    <property type="match status" value="1"/>
</dbReference>